<evidence type="ECO:0000313" key="6">
    <source>
        <dbReference type="EMBL" id="MBF5059151.1"/>
    </source>
</evidence>
<dbReference type="GO" id="GO:0005840">
    <property type="term" value="C:ribosome"/>
    <property type="evidence" value="ECO:0007669"/>
    <property type="project" value="UniProtKB-KW"/>
</dbReference>
<dbReference type="SUPFAM" id="SSF57829">
    <property type="entry name" value="Zn-binding ribosomal proteins"/>
    <property type="match status" value="1"/>
</dbReference>
<evidence type="ECO:0000313" key="7">
    <source>
        <dbReference type="Proteomes" id="UP001194714"/>
    </source>
</evidence>
<name>A0ABS0B0B5_9BACT</name>
<dbReference type="InterPro" id="IPR018264">
    <property type="entry name" value="Ribosomal_bL33_CS"/>
</dbReference>
<dbReference type="PROSITE" id="PS00582">
    <property type="entry name" value="RIBOSOMAL_L33"/>
    <property type="match status" value="1"/>
</dbReference>
<keyword evidence="2 5" id="KW-0689">Ribosomal protein</keyword>
<evidence type="ECO:0000256" key="3">
    <source>
        <dbReference type="ARBA" id="ARBA00023274"/>
    </source>
</evidence>
<comment type="caution">
    <text evidence="6">The sequence shown here is derived from an EMBL/GenBank/DDBJ whole genome shotgun (WGS) entry which is preliminary data.</text>
</comment>
<organism evidence="6 7">
    <name type="scientific">Candidatus Neptunichlamydia vexilliferae</name>
    <dbReference type="NCBI Taxonomy" id="1651774"/>
    <lineage>
        <taxon>Bacteria</taxon>
        <taxon>Pseudomonadati</taxon>
        <taxon>Chlamydiota</taxon>
        <taxon>Chlamydiia</taxon>
        <taxon>Parachlamydiales</taxon>
        <taxon>Simkaniaceae</taxon>
        <taxon>Candidatus Neptunichlamydia</taxon>
    </lineage>
</organism>
<evidence type="ECO:0000256" key="1">
    <source>
        <dbReference type="ARBA" id="ARBA00007596"/>
    </source>
</evidence>
<keyword evidence="3 5" id="KW-0687">Ribonucleoprotein</keyword>
<sequence length="53" mass="6438">MAKKGAREKIRLKSTESAETYWTFKNKRNTPDRIELKKFDKKVRRHVIFKEAK</sequence>
<dbReference type="InterPro" id="IPR038584">
    <property type="entry name" value="Ribosomal_bL33_sf"/>
</dbReference>
<reference evidence="6 7" key="1">
    <citation type="submission" date="2020-01" db="EMBL/GenBank/DDBJ databases">
        <title>Draft genome sequence of Cand. Neptunochlamydia vexilliferae K9.</title>
        <authorList>
            <person name="Schulz F."/>
            <person name="Koestlbacher S."/>
            <person name="Wascher F."/>
            <person name="Pizzetti I."/>
            <person name="Horn M."/>
        </authorList>
    </citation>
    <scope>NUCLEOTIDE SEQUENCE [LARGE SCALE GENOMIC DNA]</scope>
    <source>
        <strain evidence="6 7">K9</strain>
    </source>
</reference>
<dbReference type="Pfam" id="PF00471">
    <property type="entry name" value="Ribosomal_L33"/>
    <property type="match status" value="1"/>
</dbReference>
<dbReference type="PANTHER" id="PTHR15238">
    <property type="entry name" value="54S RIBOSOMAL PROTEIN L39, MITOCHONDRIAL"/>
    <property type="match status" value="1"/>
</dbReference>
<proteinExistence type="inferred from homology"/>
<dbReference type="EMBL" id="JAAEJV010000012">
    <property type="protein sequence ID" value="MBF5059151.1"/>
    <property type="molecule type" value="Genomic_DNA"/>
</dbReference>
<protein>
    <recommendedName>
        <fullName evidence="4 5">Large ribosomal subunit protein bL33</fullName>
    </recommendedName>
</protein>
<dbReference type="InterPro" id="IPR011332">
    <property type="entry name" value="Ribosomal_zn-bd"/>
</dbReference>
<accession>A0ABS0B0B5</accession>
<dbReference type="NCBIfam" id="NF001860">
    <property type="entry name" value="PRK00595.1"/>
    <property type="match status" value="1"/>
</dbReference>
<keyword evidence="7" id="KW-1185">Reference proteome</keyword>
<dbReference type="InterPro" id="IPR001705">
    <property type="entry name" value="Ribosomal_bL33"/>
</dbReference>
<dbReference type="RefSeq" id="WP_194847449.1">
    <property type="nucleotide sequence ID" value="NZ_JAAEJV010000012.1"/>
</dbReference>
<dbReference type="NCBIfam" id="TIGR01023">
    <property type="entry name" value="rpmG_bact"/>
    <property type="match status" value="1"/>
</dbReference>
<dbReference type="PANTHER" id="PTHR15238:SF1">
    <property type="entry name" value="LARGE RIBOSOMAL SUBUNIT PROTEIN BL33M"/>
    <property type="match status" value="1"/>
</dbReference>
<dbReference type="HAMAP" id="MF_00294">
    <property type="entry name" value="Ribosomal_bL33"/>
    <property type="match status" value="1"/>
</dbReference>
<evidence type="ECO:0000256" key="4">
    <source>
        <dbReference type="ARBA" id="ARBA00035176"/>
    </source>
</evidence>
<gene>
    <name evidence="5" type="primary">rpmG</name>
    <name evidence="6" type="ORF">NEPTK9_000659</name>
</gene>
<dbReference type="Proteomes" id="UP001194714">
    <property type="component" value="Unassembled WGS sequence"/>
</dbReference>
<dbReference type="Gene3D" id="2.20.28.120">
    <property type="entry name" value="Ribosomal protein L33"/>
    <property type="match status" value="1"/>
</dbReference>
<evidence type="ECO:0000256" key="5">
    <source>
        <dbReference type="HAMAP-Rule" id="MF_00294"/>
    </source>
</evidence>
<comment type="similarity">
    <text evidence="1 5">Belongs to the bacterial ribosomal protein bL33 family.</text>
</comment>
<evidence type="ECO:0000256" key="2">
    <source>
        <dbReference type="ARBA" id="ARBA00022980"/>
    </source>
</evidence>